<gene>
    <name evidence="2" type="ORF">CEK71_11820</name>
</gene>
<sequence>MTESRFNPAKPFAVTAICIIGLINAIQILNVLLSPMVKQLGAFYPLYFGTSALISLACIVGLWLLRRWAALTYILVLLGNQAVLLSMGLWEPTALVVPIVIIGVILRHFKQLRD</sequence>
<evidence type="ECO:0000313" key="2">
    <source>
        <dbReference type="EMBL" id="ASF46705.1"/>
    </source>
</evidence>
<reference evidence="2 3" key="1">
    <citation type="submission" date="2017-06" db="EMBL/GenBank/DDBJ databases">
        <title>Genome Sequencing of the methanotroph Methylovulum psychrotolerants str. HV10-M2 isolated from a high-altitude environment.</title>
        <authorList>
            <person name="Mateos-Rivera A."/>
        </authorList>
    </citation>
    <scope>NUCLEOTIDE SEQUENCE [LARGE SCALE GENOMIC DNA]</scope>
    <source>
        <strain evidence="2 3">HV10_M2</strain>
    </source>
</reference>
<keyword evidence="3" id="KW-1185">Reference proteome</keyword>
<accession>A0A1Z4BZJ8</accession>
<dbReference type="Proteomes" id="UP000197019">
    <property type="component" value="Chromosome"/>
</dbReference>
<name>A0A1Z4BZJ8_9GAMM</name>
<dbReference type="OrthoDB" id="962818at2"/>
<feature type="transmembrane region" description="Helical" evidence="1">
    <location>
        <begin position="93"/>
        <end position="109"/>
    </location>
</feature>
<protein>
    <submittedName>
        <fullName evidence="2">Uncharacterized protein</fullName>
    </submittedName>
</protein>
<keyword evidence="1" id="KW-0472">Membrane</keyword>
<dbReference type="RefSeq" id="WP_088619577.1">
    <property type="nucleotide sequence ID" value="NZ_CP022129.1"/>
</dbReference>
<dbReference type="EMBL" id="CP022129">
    <property type="protein sequence ID" value="ASF46705.1"/>
    <property type="molecule type" value="Genomic_DNA"/>
</dbReference>
<organism evidence="2 3">
    <name type="scientific">Methylovulum psychrotolerans</name>
    <dbReference type="NCBI Taxonomy" id="1704499"/>
    <lineage>
        <taxon>Bacteria</taxon>
        <taxon>Pseudomonadati</taxon>
        <taxon>Pseudomonadota</taxon>
        <taxon>Gammaproteobacteria</taxon>
        <taxon>Methylococcales</taxon>
        <taxon>Methylococcaceae</taxon>
        <taxon>Methylovulum</taxon>
    </lineage>
</organism>
<dbReference type="AlphaFoldDB" id="A0A1Z4BZJ8"/>
<feature type="transmembrane region" description="Helical" evidence="1">
    <location>
        <begin position="44"/>
        <end position="65"/>
    </location>
</feature>
<feature type="transmembrane region" description="Helical" evidence="1">
    <location>
        <begin position="12"/>
        <end position="32"/>
    </location>
</feature>
<dbReference type="KEGG" id="mpsy:CEK71_11820"/>
<keyword evidence="1" id="KW-0812">Transmembrane</keyword>
<evidence type="ECO:0000256" key="1">
    <source>
        <dbReference type="SAM" id="Phobius"/>
    </source>
</evidence>
<evidence type="ECO:0000313" key="3">
    <source>
        <dbReference type="Proteomes" id="UP000197019"/>
    </source>
</evidence>
<proteinExistence type="predicted"/>
<keyword evidence="1" id="KW-1133">Transmembrane helix</keyword>